<evidence type="ECO:0000313" key="2">
    <source>
        <dbReference type="Proteomes" id="UP001642260"/>
    </source>
</evidence>
<dbReference type="PANTHER" id="PTHR33972">
    <property type="entry name" value="EXPRESSED PROTEIN"/>
    <property type="match status" value="1"/>
</dbReference>
<keyword evidence="2" id="KW-1185">Reference proteome</keyword>
<accession>A0ABC8KGL2</accession>
<comment type="caution">
    <text evidence="1">The sequence shown here is derived from an EMBL/GenBank/DDBJ whole genome shotgun (WGS) entry which is preliminary data.</text>
</comment>
<proteinExistence type="predicted"/>
<protein>
    <submittedName>
        <fullName evidence="1">Uncharacterized protein</fullName>
    </submittedName>
</protein>
<reference evidence="1 2" key="1">
    <citation type="submission" date="2022-03" db="EMBL/GenBank/DDBJ databases">
        <authorList>
            <person name="Macdonald S."/>
            <person name="Ahmed S."/>
            <person name="Newling K."/>
        </authorList>
    </citation>
    <scope>NUCLEOTIDE SEQUENCE [LARGE SCALE GENOMIC DNA]</scope>
</reference>
<dbReference type="AlphaFoldDB" id="A0ABC8KGL2"/>
<dbReference type="EMBL" id="CAKOAT010215932">
    <property type="protein sequence ID" value="CAH8356103.1"/>
    <property type="molecule type" value="Genomic_DNA"/>
</dbReference>
<dbReference type="Proteomes" id="UP001642260">
    <property type="component" value="Unassembled WGS sequence"/>
</dbReference>
<name>A0ABC8KGL2_ERUVS</name>
<dbReference type="PANTHER" id="PTHR33972:SF19">
    <property type="entry name" value="(RAPE) HYPOTHETICAL PROTEIN"/>
    <property type="match status" value="1"/>
</dbReference>
<evidence type="ECO:0000313" key="1">
    <source>
        <dbReference type="EMBL" id="CAH8356103.1"/>
    </source>
</evidence>
<organism evidence="1 2">
    <name type="scientific">Eruca vesicaria subsp. sativa</name>
    <name type="common">Garden rocket</name>
    <name type="synonym">Eruca sativa</name>
    <dbReference type="NCBI Taxonomy" id="29727"/>
    <lineage>
        <taxon>Eukaryota</taxon>
        <taxon>Viridiplantae</taxon>
        <taxon>Streptophyta</taxon>
        <taxon>Embryophyta</taxon>
        <taxon>Tracheophyta</taxon>
        <taxon>Spermatophyta</taxon>
        <taxon>Magnoliopsida</taxon>
        <taxon>eudicotyledons</taxon>
        <taxon>Gunneridae</taxon>
        <taxon>Pentapetalae</taxon>
        <taxon>rosids</taxon>
        <taxon>malvids</taxon>
        <taxon>Brassicales</taxon>
        <taxon>Brassicaceae</taxon>
        <taxon>Brassiceae</taxon>
        <taxon>Eruca</taxon>
    </lineage>
</organism>
<gene>
    <name evidence="1" type="ORF">ERUC_LOCUS21858</name>
</gene>
<sequence length="166" mass="18776">MSKTLIPHGRSLLRRLNELTLRTTTAPNLECFNRRAYASKPHHTEIDLDPTSKAEAERKSLNEYFQKIAVKKSTPDWLPFAPGSSFWVPPHQKTAAKVAYMMNMVTNPLTKEEAFSLSSSSGWPCSSFFIPPNDEKVEGSMELNIPGELAHILNPIYSFKHVDDEE</sequence>